<evidence type="ECO:0000256" key="4">
    <source>
        <dbReference type="ARBA" id="ARBA00022807"/>
    </source>
</evidence>
<comment type="similarity">
    <text evidence="1">Belongs to the peptidase C40 family.</text>
</comment>
<evidence type="ECO:0000313" key="6">
    <source>
        <dbReference type="EMBL" id="QNE07150.1"/>
    </source>
</evidence>
<keyword evidence="6" id="KW-0614">Plasmid</keyword>
<geneLocation type="plasmid" evidence="6 7">
    <name>plas1</name>
</geneLocation>
<dbReference type="Proteomes" id="UP000515297">
    <property type="component" value="Plasmid plas1"/>
</dbReference>
<evidence type="ECO:0000256" key="2">
    <source>
        <dbReference type="ARBA" id="ARBA00022670"/>
    </source>
</evidence>
<dbReference type="EMBL" id="CP060053">
    <property type="protein sequence ID" value="QNE07150.1"/>
    <property type="molecule type" value="Genomic_DNA"/>
</dbReference>
<accession>A0A7G6VZI5</accession>
<dbReference type="InterPro" id="IPR000064">
    <property type="entry name" value="NLP_P60_dom"/>
</dbReference>
<proteinExistence type="inferred from homology"/>
<dbReference type="GO" id="GO:0008234">
    <property type="term" value="F:cysteine-type peptidase activity"/>
    <property type="evidence" value="ECO:0007669"/>
    <property type="project" value="UniProtKB-KW"/>
</dbReference>
<dbReference type="RefSeq" id="WP_185885895.1">
    <property type="nucleotide sequence ID" value="NZ_CP060053.1"/>
</dbReference>
<organism evidence="6 7">
    <name type="scientific">Croceicoccus marinus</name>
    <dbReference type="NCBI Taxonomy" id="450378"/>
    <lineage>
        <taxon>Bacteria</taxon>
        <taxon>Pseudomonadati</taxon>
        <taxon>Pseudomonadota</taxon>
        <taxon>Alphaproteobacteria</taxon>
        <taxon>Sphingomonadales</taxon>
        <taxon>Erythrobacteraceae</taxon>
        <taxon>Croceicoccus</taxon>
    </lineage>
</organism>
<evidence type="ECO:0000259" key="5">
    <source>
        <dbReference type="PROSITE" id="PS51935"/>
    </source>
</evidence>
<name>A0A7G6VZI5_9SPHN</name>
<dbReference type="PROSITE" id="PS51935">
    <property type="entry name" value="NLPC_P60"/>
    <property type="match status" value="1"/>
</dbReference>
<reference evidence="6 7" key="1">
    <citation type="submission" date="2020-08" db="EMBL/GenBank/DDBJ databases">
        <authorList>
            <person name="Liu G."/>
            <person name="Sun C."/>
        </authorList>
    </citation>
    <scope>NUCLEOTIDE SEQUENCE [LARGE SCALE GENOMIC DNA]</scope>
    <source>
        <strain evidence="6 7">OT19</strain>
        <plasmid evidence="6 7">plas1</plasmid>
    </source>
</reference>
<evidence type="ECO:0000256" key="1">
    <source>
        <dbReference type="ARBA" id="ARBA00007074"/>
    </source>
</evidence>
<evidence type="ECO:0000313" key="7">
    <source>
        <dbReference type="Proteomes" id="UP000515297"/>
    </source>
</evidence>
<keyword evidence="2" id="KW-0645">Protease</keyword>
<keyword evidence="4" id="KW-0788">Thiol protease</keyword>
<gene>
    <name evidence="6" type="ORF">H4O24_19240</name>
</gene>
<dbReference type="AlphaFoldDB" id="A0A7G6VZI5"/>
<dbReference type="InterPro" id="IPR038765">
    <property type="entry name" value="Papain-like_cys_pep_sf"/>
</dbReference>
<dbReference type="GO" id="GO:0006508">
    <property type="term" value="P:proteolysis"/>
    <property type="evidence" value="ECO:0007669"/>
    <property type="project" value="UniProtKB-KW"/>
</dbReference>
<sequence>MNVLTKEVFEDARVDEATIDRLEQRFEQSLMRQLGTRYHFGGRGYTGIDCSSVMMKAIREALQIKVRDLRWMTADQIGRGRRNLTVEMPDPEPANRCALGFFDWDEDGIYEHMAARLIDGSWVWASSTVGQVVHVDEAARGRWQRQWREIEGALYGPTSTLRLINWHGWHN</sequence>
<evidence type="ECO:0000256" key="3">
    <source>
        <dbReference type="ARBA" id="ARBA00022801"/>
    </source>
</evidence>
<dbReference type="SUPFAM" id="SSF54001">
    <property type="entry name" value="Cysteine proteinases"/>
    <property type="match status" value="1"/>
</dbReference>
<dbReference type="Gene3D" id="3.90.1720.10">
    <property type="entry name" value="endopeptidase domain like (from Nostoc punctiforme)"/>
    <property type="match status" value="1"/>
</dbReference>
<protein>
    <submittedName>
        <fullName evidence="6">C40 family peptidase</fullName>
    </submittedName>
</protein>
<feature type="domain" description="NlpC/P60" evidence="5">
    <location>
        <begin position="19"/>
        <end position="154"/>
    </location>
</feature>
<keyword evidence="3" id="KW-0378">Hydrolase</keyword>